<evidence type="ECO:0000313" key="3">
    <source>
        <dbReference type="Proteomes" id="UP001279734"/>
    </source>
</evidence>
<organism evidence="2 3">
    <name type="scientific">Nepenthes gracilis</name>
    <name type="common">Slender pitcher plant</name>
    <dbReference type="NCBI Taxonomy" id="150966"/>
    <lineage>
        <taxon>Eukaryota</taxon>
        <taxon>Viridiplantae</taxon>
        <taxon>Streptophyta</taxon>
        <taxon>Embryophyta</taxon>
        <taxon>Tracheophyta</taxon>
        <taxon>Spermatophyta</taxon>
        <taxon>Magnoliopsida</taxon>
        <taxon>eudicotyledons</taxon>
        <taxon>Gunneridae</taxon>
        <taxon>Pentapetalae</taxon>
        <taxon>Caryophyllales</taxon>
        <taxon>Nepenthaceae</taxon>
        <taxon>Nepenthes</taxon>
    </lineage>
</organism>
<evidence type="ECO:0000313" key="2">
    <source>
        <dbReference type="EMBL" id="GMH27034.1"/>
    </source>
</evidence>
<dbReference type="AlphaFoldDB" id="A0AAD3TDP5"/>
<protein>
    <submittedName>
        <fullName evidence="2">Uncharacterized protein</fullName>
    </submittedName>
</protein>
<keyword evidence="3" id="KW-1185">Reference proteome</keyword>
<evidence type="ECO:0000256" key="1">
    <source>
        <dbReference type="SAM" id="MobiDB-lite"/>
    </source>
</evidence>
<feature type="region of interest" description="Disordered" evidence="1">
    <location>
        <begin position="1"/>
        <end position="48"/>
    </location>
</feature>
<dbReference type="EMBL" id="BSYO01000032">
    <property type="protein sequence ID" value="GMH27034.1"/>
    <property type="molecule type" value="Genomic_DNA"/>
</dbReference>
<dbReference type="Proteomes" id="UP001279734">
    <property type="component" value="Unassembled WGS sequence"/>
</dbReference>
<reference evidence="2" key="1">
    <citation type="submission" date="2023-05" db="EMBL/GenBank/DDBJ databases">
        <title>Nepenthes gracilis genome sequencing.</title>
        <authorList>
            <person name="Fukushima K."/>
        </authorList>
    </citation>
    <scope>NUCLEOTIDE SEQUENCE</scope>
    <source>
        <strain evidence="2">SING2019-196</strain>
    </source>
</reference>
<proteinExistence type="predicted"/>
<accession>A0AAD3TDP5</accession>
<feature type="compositionally biased region" description="Acidic residues" evidence="1">
    <location>
        <begin position="109"/>
        <end position="128"/>
    </location>
</feature>
<comment type="caution">
    <text evidence="2">The sequence shown here is derived from an EMBL/GenBank/DDBJ whole genome shotgun (WGS) entry which is preliminary data.</text>
</comment>
<name>A0AAD3TDP5_NEPGR</name>
<gene>
    <name evidence="2" type="ORF">Nepgr_028877</name>
</gene>
<sequence>MYWEQKVVYQAQPVRRNSSKTPSVPPKTHPKTDAGYSSSSSTNSNVYRSMDEQLHSCKVLRQGMQQLKDEMHFISVQLSEQPHTANLIKQNFRKDDEQFKRNKSQNTLDSEDEDHCASDSYEDDCFAQ</sequence>
<feature type="region of interest" description="Disordered" evidence="1">
    <location>
        <begin position="87"/>
        <end position="128"/>
    </location>
</feature>